<keyword evidence="3" id="KW-0547">Nucleotide-binding</keyword>
<dbReference type="InterPro" id="IPR006203">
    <property type="entry name" value="GHMP_knse_ATP-bd_CS"/>
</dbReference>
<evidence type="ECO:0000256" key="8">
    <source>
        <dbReference type="SAM" id="MobiDB-lite"/>
    </source>
</evidence>
<dbReference type="InterPro" id="IPR006204">
    <property type="entry name" value="GHMP_kinase_N_dom"/>
</dbReference>
<proteinExistence type="inferred from homology"/>
<evidence type="ECO:0000256" key="3">
    <source>
        <dbReference type="ARBA" id="ARBA00022741"/>
    </source>
</evidence>
<keyword evidence="6" id="KW-0299">Galactose metabolism</keyword>
<dbReference type="InterPro" id="IPR000705">
    <property type="entry name" value="Galactokinase"/>
</dbReference>
<feature type="non-terminal residue" evidence="12">
    <location>
        <position position="407"/>
    </location>
</feature>
<dbReference type="GO" id="GO:0004335">
    <property type="term" value="F:galactokinase activity"/>
    <property type="evidence" value="ECO:0007669"/>
    <property type="project" value="UniProtKB-EC"/>
</dbReference>
<dbReference type="PROSITE" id="PS00627">
    <property type="entry name" value="GHMP_KINASES_ATP"/>
    <property type="match status" value="1"/>
</dbReference>
<protein>
    <recommendedName>
        <fullName evidence="7">Galactokinase</fullName>
        <ecNumber evidence="7">2.7.1.6</ecNumber>
    </recommendedName>
</protein>
<evidence type="ECO:0000256" key="2">
    <source>
        <dbReference type="ARBA" id="ARBA00022679"/>
    </source>
</evidence>
<keyword evidence="6" id="KW-0119">Carbohydrate metabolism</keyword>
<dbReference type="InterPro" id="IPR013750">
    <property type="entry name" value="GHMP_kinase_C_dom"/>
</dbReference>
<dbReference type="InterPro" id="IPR020568">
    <property type="entry name" value="Ribosomal_Su5_D2-typ_SF"/>
</dbReference>
<dbReference type="SUPFAM" id="SSF54211">
    <property type="entry name" value="Ribosomal protein S5 domain 2-like"/>
    <property type="match status" value="1"/>
</dbReference>
<evidence type="ECO:0000313" key="12">
    <source>
        <dbReference type="EMBL" id="NJQ17452.1"/>
    </source>
</evidence>
<feature type="domain" description="GHMP kinase C-terminal" evidence="10">
    <location>
        <begin position="305"/>
        <end position="380"/>
    </location>
</feature>
<dbReference type="PIRSF" id="PIRSF000530">
    <property type="entry name" value="Galactokinase"/>
    <property type="match status" value="1"/>
</dbReference>
<keyword evidence="5" id="KW-0067">ATP-binding</keyword>
<dbReference type="PRINTS" id="PR00959">
    <property type="entry name" value="MEVGALKINASE"/>
</dbReference>
<dbReference type="Pfam" id="PF08544">
    <property type="entry name" value="GHMP_kinases_C"/>
    <property type="match status" value="1"/>
</dbReference>
<dbReference type="Pfam" id="PF10509">
    <property type="entry name" value="GalKase_gal_bdg"/>
    <property type="match status" value="1"/>
</dbReference>
<dbReference type="Gene3D" id="3.30.230.10">
    <property type="match status" value="1"/>
</dbReference>
<dbReference type="RefSeq" id="WP_168090116.1">
    <property type="nucleotide sequence ID" value="NZ_BHZH01000026.1"/>
</dbReference>
<feature type="domain" description="Galactokinase N-terminal" evidence="11">
    <location>
        <begin position="31"/>
        <end position="79"/>
    </location>
</feature>
<dbReference type="SUPFAM" id="SSF55060">
    <property type="entry name" value="GHMP Kinase, C-terminal domain"/>
    <property type="match status" value="1"/>
</dbReference>
<organism evidence="12 13">
    <name type="scientific">Streptomyces bohaiensis</name>
    <dbReference type="NCBI Taxonomy" id="1431344"/>
    <lineage>
        <taxon>Bacteria</taxon>
        <taxon>Bacillati</taxon>
        <taxon>Actinomycetota</taxon>
        <taxon>Actinomycetes</taxon>
        <taxon>Kitasatosporales</taxon>
        <taxon>Streptomycetaceae</taxon>
        <taxon>Streptomyces</taxon>
    </lineage>
</organism>
<evidence type="ECO:0000256" key="4">
    <source>
        <dbReference type="ARBA" id="ARBA00022777"/>
    </source>
</evidence>
<dbReference type="Gene3D" id="3.30.70.890">
    <property type="entry name" value="GHMP kinase, C-terminal domain"/>
    <property type="match status" value="1"/>
</dbReference>
<feature type="region of interest" description="Disordered" evidence="8">
    <location>
        <begin position="386"/>
        <end position="407"/>
    </location>
</feature>
<dbReference type="EC" id="2.7.1.6" evidence="7"/>
<dbReference type="PRINTS" id="PR00473">
    <property type="entry name" value="GALCTOKINASE"/>
</dbReference>
<feature type="domain" description="GHMP kinase N-terminal" evidence="9">
    <location>
        <begin position="120"/>
        <end position="200"/>
    </location>
</feature>
<evidence type="ECO:0000313" key="13">
    <source>
        <dbReference type="Proteomes" id="UP000727056"/>
    </source>
</evidence>
<dbReference type="InterPro" id="IPR036554">
    <property type="entry name" value="GHMP_kinase_C_sf"/>
</dbReference>
<dbReference type="InterPro" id="IPR019741">
    <property type="entry name" value="Galactokinase_CS"/>
</dbReference>
<keyword evidence="4" id="KW-0418">Kinase</keyword>
<evidence type="ECO:0000256" key="5">
    <source>
        <dbReference type="ARBA" id="ARBA00022840"/>
    </source>
</evidence>
<dbReference type="NCBIfam" id="TIGR00131">
    <property type="entry name" value="gal_kin"/>
    <property type="match status" value="1"/>
</dbReference>
<evidence type="ECO:0000259" key="11">
    <source>
        <dbReference type="Pfam" id="PF10509"/>
    </source>
</evidence>
<dbReference type="PANTHER" id="PTHR10457:SF7">
    <property type="entry name" value="GALACTOKINASE-RELATED"/>
    <property type="match status" value="1"/>
</dbReference>
<sequence>MTGRAGASHAAGGTPDPPRAPAELADAARQFFRARHGGPAAVVWTAPGRVNLIGEHTDYNGGLVLPLALPHRTAVAAAPRDDGLVVLHSAARGAAPVTVPLTAVRPGAPDGWAAYPAGVLAELRTIGAEFLGVSLAVVSDVPAGAGLSSSAALEVAAAGALADLAGIDADARTLAEIGRLAEHRYAGVPCGVMDQLAVACCRADHALLLDTDDGSLDHIPLDPGAAGTALLVVDTRVRHRLADGAYARRRAGCEEAARLLGAPDLRRLQERGGTAESLSADLPDALRPLVRHVMTENARVRRTARLLRSGSVSGIGPLLTAGHASLRDDFAVSCPEVDVVVAAAVAAGALGARMTGGGFGGSVVVLVETAAAPEVTEAVLAAARRSGQPEPRVFPATPAAGAARAPG</sequence>
<dbReference type="InterPro" id="IPR014721">
    <property type="entry name" value="Ribsml_uS5_D2-typ_fold_subgr"/>
</dbReference>
<evidence type="ECO:0000256" key="6">
    <source>
        <dbReference type="ARBA" id="ARBA00023144"/>
    </source>
</evidence>
<dbReference type="InterPro" id="IPR006206">
    <property type="entry name" value="Mevalonate/galactokinase"/>
</dbReference>
<feature type="compositionally biased region" description="Low complexity" evidence="8">
    <location>
        <begin position="395"/>
        <end position="407"/>
    </location>
</feature>
<gene>
    <name evidence="12" type="primary">galK</name>
    <name evidence="12" type="ORF">HCN52_21575</name>
</gene>
<feature type="region of interest" description="Disordered" evidence="8">
    <location>
        <begin position="1"/>
        <end position="21"/>
    </location>
</feature>
<dbReference type="EMBL" id="JAAVJC010000310">
    <property type="protein sequence ID" value="NJQ17452.1"/>
    <property type="molecule type" value="Genomic_DNA"/>
</dbReference>
<evidence type="ECO:0000256" key="7">
    <source>
        <dbReference type="NCBIfam" id="TIGR00131"/>
    </source>
</evidence>
<evidence type="ECO:0000256" key="1">
    <source>
        <dbReference type="ARBA" id="ARBA00006566"/>
    </source>
</evidence>
<keyword evidence="13" id="KW-1185">Reference proteome</keyword>
<dbReference type="InterPro" id="IPR019539">
    <property type="entry name" value="GalKase_N"/>
</dbReference>
<reference evidence="12 13" key="1">
    <citation type="submission" date="2020-03" db="EMBL/GenBank/DDBJ databases">
        <title>Draft genome of Streptomyces sp. ventii, isolated from the Axial Seamount in the Pacific Ocean, and resequencing of the two type strains Streptomyces lonarensis strain NCL 716 and Streptomyces bohaiensis strain 11A07.</title>
        <authorList>
            <person name="Loughran R.M."/>
            <person name="Pfannmuller K.M."/>
            <person name="Wasson B.J."/>
            <person name="Deadmond M.C."/>
            <person name="Paddock B.E."/>
            <person name="Koyack M.J."/>
            <person name="Gallegos D.A."/>
            <person name="Mitchell E.A."/>
            <person name="Ushijima B."/>
            <person name="Saw J.H."/>
            <person name="Mcphail K.L."/>
            <person name="Videau P."/>
        </authorList>
    </citation>
    <scope>NUCLEOTIDE SEQUENCE [LARGE SCALE GENOMIC DNA]</scope>
    <source>
        <strain evidence="12 13">11A07</strain>
    </source>
</reference>
<evidence type="ECO:0000259" key="10">
    <source>
        <dbReference type="Pfam" id="PF08544"/>
    </source>
</evidence>
<name>A0ABX1CJY7_9ACTN</name>
<keyword evidence="2 12" id="KW-0808">Transferase</keyword>
<evidence type="ECO:0000259" key="9">
    <source>
        <dbReference type="Pfam" id="PF00288"/>
    </source>
</evidence>
<dbReference type="PROSITE" id="PS00106">
    <property type="entry name" value="GALACTOKINASE"/>
    <property type="match status" value="1"/>
</dbReference>
<accession>A0ABX1CJY7</accession>
<comment type="similarity">
    <text evidence="1">Belongs to the GHMP kinase family. GalK subfamily.</text>
</comment>
<dbReference type="Proteomes" id="UP000727056">
    <property type="component" value="Unassembled WGS sequence"/>
</dbReference>
<dbReference type="PANTHER" id="PTHR10457">
    <property type="entry name" value="MEVALONATE KINASE/GALACTOKINASE"/>
    <property type="match status" value="1"/>
</dbReference>
<dbReference type="Pfam" id="PF00288">
    <property type="entry name" value="GHMP_kinases_N"/>
    <property type="match status" value="1"/>
</dbReference>
<comment type="caution">
    <text evidence="12">The sequence shown here is derived from an EMBL/GenBank/DDBJ whole genome shotgun (WGS) entry which is preliminary data.</text>
</comment>